<keyword evidence="2" id="KW-1185">Reference proteome</keyword>
<accession>A0A6G0U8E9</accession>
<dbReference type="AlphaFoldDB" id="A0A6G0U8E9"/>
<comment type="caution">
    <text evidence="1">The sequence shown here is derived from an EMBL/GenBank/DDBJ whole genome shotgun (WGS) entry which is preliminary data.</text>
</comment>
<gene>
    <name evidence="1" type="ORF">AGLY_000766</name>
</gene>
<name>A0A6G0U8E9_APHGL</name>
<dbReference type="EMBL" id="VYZN01000001">
    <property type="protein sequence ID" value="KAE9545223.1"/>
    <property type="molecule type" value="Genomic_DNA"/>
</dbReference>
<evidence type="ECO:0000313" key="2">
    <source>
        <dbReference type="Proteomes" id="UP000475862"/>
    </source>
</evidence>
<proteinExistence type="predicted"/>
<dbReference type="Proteomes" id="UP000475862">
    <property type="component" value="Unassembled WGS sequence"/>
</dbReference>
<evidence type="ECO:0000313" key="1">
    <source>
        <dbReference type="EMBL" id="KAE9545223.1"/>
    </source>
</evidence>
<reference evidence="1 2" key="1">
    <citation type="submission" date="2019-08" db="EMBL/GenBank/DDBJ databases">
        <title>The genome of the soybean aphid Biotype 1, its phylome, world population structure and adaptation to the North American continent.</title>
        <authorList>
            <person name="Giordano R."/>
            <person name="Donthu R.K."/>
            <person name="Hernandez A.G."/>
            <person name="Wright C.L."/>
            <person name="Zimin A.V."/>
        </authorList>
    </citation>
    <scope>NUCLEOTIDE SEQUENCE [LARGE SCALE GENOMIC DNA]</scope>
    <source>
        <tissue evidence="1">Whole aphids</tissue>
    </source>
</reference>
<protein>
    <submittedName>
        <fullName evidence="1">Uncharacterized protein</fullName>
    </submittedName>
</protein>
<organism evidence="1 2">
    <name type="scientific">Aphis glycines</name>
    <name type="common">Soybean aphid</name>
    <dbReference type="NCBI Taxonomy" id="307491"/>
    <lineage>
        <taxon>Eukaryota</taxon>
        <taxon>Metazoa</taxon>
        <taxon>Ecdysozoa</taxon>
        <taxon>Arthropoda</taxon>
        <taxon>Hexapoda</taxon>
        <taxon>Insecta</taxon>
        <taxon>Pterygota</taxon>
        <taxon>Neoptera</taxon>
        <taxon>Paraneoptera</taxon>
        <taxon>Hemiptera</taxon>
        <taxon>Sternorrhyncha</taxon>
        <taxon>Aphidomorpha</taxon>
        <taxon>Aphidoidea</taxon>
        <taxon>Aphididae</taxon>
        <taxon>Aphidini</taxon>
        <taxon>Aphis</taxon>
        <taxon>Aphis</taxon>
    </lineage>
</organism>
<sequence>MSRVKITPVFPTLLLFRYLHDAIIRLINDSNSGFNDLSSSSSIPKSKSRYLLNLLDNVDIVLSTVKLNVTAINIFFTPYKDGSVMIQPSDNGLRLQPREKLIDKRFSNQIKVWFPVEKSESSFFPLLKKIEIDIIDESTWIRSSNYNLKNHVIVKKQTVEYFINMVKMFCGRMDYNIFIDVTRTQNLIVLQLIAEFHKN</sequence>